<evidence type="ECO:0000313" key="11">
    <source>
        <dbReference type="Proteomes" id="UP000002320"/>
    </source>
</evidence>
<evidence type="ECO:0000313" key="9">
    <source>
        <dbReference type="EMBL" id="EDS38507.1"/>
    </source>
</evidence>
<evidence type="ECO:0000256" key="3">
    <source>
        <dbReference type="ARBA" id="ARBA00022692"/>
    </source>
</evidence>
<feature type="transmembrane region" description="Helical" evidence="8">
    <location>
        <begin position="411"/>
        <end position="440"/>
    </location>
</feature>
<evidence type="ECO:0008006" key="12">
    <source>
        <dbReference type="Google" id="ProtNLM"/>
    </source>
</evidence>
<dbReference type="VEuPathDB" id="VectorBase:CQUJHB010509"/>
<keyword evidence="2" id="KW-1003">Cell membrane</keyword>
<evidence type="ECO:0000256" key="8">
    <source>
        <dbReference type="SAM" id="Phobius"/>
    </source>
</evidence>
<feature type="transmembrane region" description="Helical" evidence="8">
    <location>
        <begin position="224"/>
        <end position="242"/>
    </location>
</feature>
<dbReference type="InterPro" id="IPR052192">
    <property type="entry name" value="Insect_Ionotropic_Sensory_Rcpt"/>
</dbReference>
<keyword evidence="4 8" id="KW-1133">Transmembrane helix</keyword>
<dbReference type="OrthoDB" id="6613906at2759"/>
<protein>
    <recommendedName>
        <fullName evidence="12">Ionotropic glutamate receptor L-glutamate and glycine-binding domain-containing protein</fullName>
    </recommendedName>
</protein>
<dbReference type="VEuPathDB" id="VectorBase:CPIJ013078"/>
<dbReference type="Gene3D" id="3.40.190.10">
    <property type="entry name" value="Periplasmic binding protein-like II"/>
    <property type="match status" value="1"/>
</dbReference>
<dbReference type="eggNOG" id="ENOG502TKXG">
    <property type="taxonomic scope" value="Eukaryota"/>
</dbReference>
<evidence type="ECO:0000256" key="1">
    <source>
        <dbReference type="ARBA" id="ARBA00004651"/>
    </source>
</evidence>
<reference evidence="10" key="2">
    <citation type="submission" date="2020-05" db="UniProtKB">
        <authorList>
            <consortium name="EnsemblMetazoa"/>
        </authorList>
    </citation>
    <scope>IDENTIFICATION</scope>
    <source>
        <strain evidence="10">JHB</strain>
    </source>
</reference>
<evidence type="ECO:0000313" key="10">
    <source>
        <dbReference type="EnsemblMetazoa" id="CPIJ013078-PA"/>
    </source>
</evidence>
<dbReference type="KEGG" id="cqu:CpipJ_CPIJ013078"/>
<name>B0X158_CULQU</name>
<sequence length="446" mass="52288">MNHKPSTDTLFDKIRIDFGEHFGKYESTIHGTSKPDGRLLTYGRNSSFEMILDDRQDWKDHVVRIMTTDNFLPRSAFVNGQFVGTDIEACKAIFESARMRYQFVVNPKGPNHLETQQMVGQVLDNGTIDIVVGFTVFESLSFDRLNVYDRIGACLMLPKNLQRNFIYHLTHPFELETWLVIVAVLVLDYFLTRLFPRAFPHNLIIILIFGDSLPDHHQTRWTRFYCFACTVLLFLFTEAYLAKAMLYMTVTRYTPDIRTLAEAIESGINVKAPIGTKVTIDRNTLPLLWERTIEERNFPYTMDNDEFAYLIDCTYGSLLIQQHVERELRTLGHREAKRRFYLLEEMISWTQRFYTIARHFTFRDHLMLATVWCFEGGLWDHWKDAFRGRAGVAERTRLWDENDVLSLEDMVAIWLVLAFGWTISVGVFLVEAIWGVNLMFRVRHLQ</sequence>
<dbReference type="PANTHER" id="PTHR42643:SF41">
    <property type="entry name" value="IONOTROPIC RECEPTOR 20A-RELATED"/>
    <property type="match status" value="1"/>
</dbReference>
<proteinExistence type="predicted"/>
<evidence type="ECO:0000256" key="6">
    <source>
        <dbReference type="ARBA" id="ARBA00023170"/>
    </source>
</evidence>
<dbReference type="EMBL" id="DS232254">
    <property type="protein sequence ID" value="EDS38507.1"/>
    <property type="molecule type" value="Genomic_DNA"/>
</dbReference>
<evidence type="ECO:0000256" key="5">
    <source>
        <dbReference type="ARBA" id="ARBA00023136"/>
    </source>
</evidence>
<dbReference type="InParanoid" id="B0X158"/>
<evidence type="ECO:0000256" key="2">
    <source>
        <dbReference type="ARBA" id="ARBA00022475"/>
    </source>
</evidence>
<keyword evidence="5 8" id="KW-0472">Membrane</keyword>
<dbReference type="Proteomes" id="UP000002320">
    <property type="component" value="Unassembled WGS sequence"/>
</dbReference>
<keyword evidence="6" id="KW-0675">Receptor</keyword>
<evidence type="ECO:0000256" key="7">
    <source>
        <dbReference type="ARBA" id="ARBA00023180"/>
    </source>
</evidence>
<dbReference type="GO" id="GO:0005886">
    <property type="term" value="C:plasma membrane"/>
    <property type="evidence" value="ECO:0007669"/>
    <property type="project" value="UniProtKB-SubCell"/>
</dbReference>
<evidence type="ECO:0000256" key="4">
    <source>
        <dbReference type="ARBA" id="ARBA00022989"/>
    </source>
</evidence>
<keyword evidence="7" id="KW-0325">Glycoprotein</keyword>
<dbReference type="PANTHER" id="PTHR42643">
    <property type="entry name" value="IONOTROPIC RECEPTOR 20A-RELATED"/>
    <property type="match status" value="1"/>
</dbReference>
<keyword evidence="11" id="KW-1185">Reference proteome</keyword>
<reference evidence="9" key="1">
    <citation type="submission" date="2007-03" db="EMBL/GenBank/DDBJ databases">
        <title>Annotation of Culex pipiens quinquefasciatus.</title>
        <authorList>
            <consortium name="The Broad Institute Genome Sequencing Platform"/>
            <person name="Atkinson P.W."/>
            <person name="Hemingway J."/>
            <person name="Christensen B.M."/>
            <person name="Higgs S."/>
            <person name="Kodira C."/>
            <person name="Hannick L."/>
            <person name="Megy K."/>
            <person name="O'Leary S."/>
            <person name="Pearson M."/>
            <person name="Haas B.J."/>
            <person name="Mauceli E."/>
            <person name="Wortman J.R."/>
            <person name="Lee N.H."/>
            <person name="Guigo R."/>
            <person name="Stanke M."/>
            <person name="Alvarado L."/>
            <person name="Amedeo P."/>
            <person name="Antoine C.H."/>
            <person name="Arensburger P."/>
            <person name="Bidwell S.L."/>
            <person name="Crawford M."/>
            <person name="Camaro F."/>
            <person name="Devon K."/>
            <person name="Engels R."/>
            <person name="Hammond M."/>
            <person name="Howarth C."/>
            <person name="Koehrsen M."/>
            <person name="Lawson D."/>
            <person name="Montgomery P."/>
            <person name="Nene V."/>
            <person name="Nusbaum C."/>
            <person name="Puiu D."/>
            <person name="Romero-Severson J."/>
            <person name="Severson D.W."/>
            <person name="Shumway M."/>
            <person name="Sisk P."/>
            <person name="Stolte C."/>
            <person name="Zeng Q."/>
            <person name="Eisenstadt E."/>
            <person name="Fraser-Liggett C."/>
            <person name="Strausberg R."/>
            <person name="Galagan J."/>
            <person name="Birren B."/>
            <person name="Collins F.H."/>
        </authorList>
    </citation>
    <scope>NUCLEOTIDE SEQUENCE [LARGE SCALE GENOMIC DNA]</scope>
    <source>
        <strain evidence="9">JHB</strain>
    </source>
</reference>
<dbReference type="SUPFAM" id="SSF53850">
    <property type="entry name" value="Periplasmic binding protein-like II"/>
    <property type="match status" value="1"/>
</dbReference>
<dbReference type="OMA" id="LEEMISW"/>
<accession>B0X158</accession>
<keyword evidence="3 8" id="KW-0812">Transmembrane</keyword>
<dbReference type="HOGENOM" id="CLU_614311_0_0_1"/>
<dbReference type="AlphaFoldDB" id="B0X158"/>
<organism>
    <name type="scientific">Culex quinquefasciatus</name>
    <name type="common">Southern house mosquito</name>
    <name type="synonym">Culex pungens</name>
    <dbReference type="NCBI Taxonomy" id="7176"/>
    <lineage>
        <taxon>Eukaryota</taxon>
        <taxon>Metazoa</taxon>
        <taxon>Ecdysozoa</taxon>
        <taxon>Arthropoda</taxon>
        <taxon>Hexapoda</taxon>
        <taxon>Insecta</taxon>
        <taxon>Pterygota</taxon>
        <taxon>Neoptera</taxon>
        <taxon>Endopterygota</taxon>
        <taxon>Diptera</taxon>
        <taxon>Nematocera</taxon>
        <taxon>Culicoidea</taxon>
        <taxon>Culicidae</taxon>
        <taxon>Culicinae</taxon>
        <taxon>Culicini</taxon>
        <taxon>Culex</taxon>
        <taxon>Culex</taxon>
    </lineage>
</organism>
<comment type="subcellular location">
    <subcellularLocation>
        <location evidence="1">Cell membrane</location>
        <topology evidence="1">Multi-pass membrane protein</topology>
    </subcellularLocation>
</comment>
<gene>
    <name evidence="10" type="primary">6046143</name>
    <name evidence="9" type="ORF">CpipJ_CPIJ013078</name>
</gene>
<dbReference type="EnsemblMetazoa" id="CPIJ013078-RA">
    <property type="protein sequence ID" value="CPIJ013078-PA"/>
    <property type="gene ID" value="CPIJ013078"/>
</dbReference>